<evidence type="ECO:0000313" key="2">
    <source>
        <dbReference type="EMBL" id="TQR09609.1"/>
    </source>
</evidence>
<comment type="caution">
    <text evidence="2">The sequence shown here is derived from an EMBL/GenBank/DDBJ whole genome shotgun (WGS) entry which is preliminary data.</text>
</comment>
<dbReference type="InterPro" id="IPR011042">
    <property type="entry name" value="6-blade_b-propeller_TolB-like"/>
</dbReference>
<keyword evidence="1" id="KW-0732">Signal</keyword>
<evidence type="ECO:0000256" key="1">
    <source>
        <dbReference type="SAM" id="SignalP"/>
    </source>
</evidence>
<feature type="signal peptide" evidence="1">
    <location>
        <begin position="1"/>
        <end position="21"/>
    </location>
</feature>
<organism evidence="2 3">
    <name type="scientific">Psychrobacillus lasiicapitis</name>
    <dbReference type="NCBI Taxonomy" id="1636719"/>
    <lineage>
        <taxon>Bacteria</taxon>
        <taxon>Bacillati</taxon>
        <taxon>Bacillota</taxon>
        <taxon>Bacilli</taxon>
        <taxon>Bacillales</taxon>
        <taxon>Bacillaceae</taxon>
        <taxon>Psychrobacillus</taxon>
    </lineage>
</organism>
<feature type="chain" id="PRO_5021967910" evidence="1">
    <location>
        <begin position="22"/>
        <end position="418"/>
    </location>
</feature>
<dbReference type="RefSeq" id="WP_142540584.1">
    <property type="nucleotide sequence ID" value="NZ_BMIE01000002.1"/>
</dbReference>
<protein>
    <submittedName>
        <fullName evidence="2">TolB domain-containing protein</fullName>
    </submittedName>
</protein>
<dbReference type="AlphaFoldDB" id="A0A544SWL9"/>
<dbReference type="PANTHER" id="PTHR36842:SF1">
    <property type="entry name" value="PROTEIN TOLB"/>
    <property type="match status" value="1"/>
</dbReference>
<dbReference type="OrthoDB" id="9774911at2"/>
<name>A0A544SWL9_9BACI</name>
<proteinExistence type="predicted"/>
<gene>
    <name evidence="2" type="ORF">FG382_19715</name>
</gene>
<dbReference type="Gene3D" id="2.120.10.30">
    <property type="entry name" value="TolB, C-terminal domain"/>
    <property type="match status" value="1"/>
</dbReference>
<dbReference type="SUPFAM" id="SSF82171">
    <property type="entry name" value="DPP6 N-terminal domain-like"/>
    <property type="match status" value="1"/>
</dbReference>
<sequence>MAKIIKALLIFYLIFPTNTQAETDISDVKVAYEKDGYLWIKVNNKEEKITEEKAKYNYPLTWSFDGKMLLYQKIVPGNLTDSRENSNELWIYMIQTKTHKKIFYDGYNPKWSPTENNVAFMSGSVLNISDLKSFTNIALGVDSYEWQPDGKGFVTSSSADLRPDGWTNPVLYTVALEKDYMNNKDLTKNVKKLFVIPKEIGIDKAKIISINADSFNYSPNGQWVSFRVSPTASWAMDNDMLCVLSADGKQFKVIDEMALGFDSKWAFKQNFLGYIAGGGRIVYGYKNKNLKVTELPSFLTLTLTPEKYADLGFTWVNDDSFVVSRVTEAEWSNEPEKRPNSSLYFVPLSGDKQVKITSPPKGKEDNNPLFLPAINKLTWLRQKELPQSTSDLWIADPNGDNARIWINNIGIYSFFPER</sequence>
<dbReference type="Proteomes" id="UP000317316">
    <property type="component" value="Unassembled WGS sequence"/>
</dbReference>
<reference evidence="2 3" key="1">
    <citation type="submission" date="2019-05" db="EMBL/GenBank/DDBJ databases">
        <title>Psychrobacillus vulpis sp. nov., a new species isolated from feces of a red fox that inhabits in The Tablas de Daimiel Natural Park, Albacete, Spain.</title>
        <authorList>
            <person name="Rodriguez M."/>
            <person name="Reina J.C."/>
            <person name="Bejar V."/>
            <person name="Llamas I."/>
        </authorList>
    </citation>
    <scope>NUCLEOTIDE SEQUENCE [LARGE SCALE GENOMIC DNA]</scope>
    <source>
        <strain evidence="2 3">NEAU-3TGS17</strain>
    </source>
</reference>
<dbReference type="EMBL" id="VDGH01000013">
    <property type="protein sequence ID" value="TQR09609.1"/>
    <property type="molecule type" value="Genomic_DNA"/>
</dbReference>
<keyword evidence="3" id="KW-1185">Reference proteome</keyword>
<evidence type="ECO:0000313" key="3">
    <source>
        <dbReference type="Proteomes" id="UP000317316"/>
    </source>
</evidence>
<accession>A0A544SWL9</accession>
<dbReference type="PANTHER" id="PTHR36842">
    <property type="entry name" value="PROTEIN TOLB HOMOLOG"/>
    <property type="match status" value="1"/>
</dbReference>